<feature type="transmembrane region" description="Helical" evidence="1">
    <location>
        <begin position="217"/>
        <end position="235"/>
    </location>
</feature>
<dbReference type="Proteomes" id="UP000266340">
    <property type="component" value="Unassembled WGS sequence"/>
</dbReference>
<protein>
    <recommendedName>
        <fullName evidence="2">Peptidase M56 domain-containing protein</fullName>
    </recommendedName>
</protein>
<gene>
    <name evidence="3" type="ORF">D3H35_22695</name>
</gene>
<feature type="transmembrane region" description="Helical" evidence="1">
    <location>
        <begin position="125"/>
        <end position="147"/>
    </location>
</feature>
<dbReference type="InterPro" id="IPR008756">
    <property type="entry name" value="Peptidase_M56"/>
</dbReference>
<dbReference type="PANTHER" id="PTHR34978">
    <property type="entry name" value="POSSIBLE SENSOR-TRANSDUCER PROTEIN BLAR"/>
    <property type="match status" value="1"/>
</dbReference>
<proteinExistence type="predicted"/>
<organism evidence="3 4">
    <name type="scientific">Cohnella faecalis</name>
    <dbReference type="NCBI Taxonomy" id="2315694"/>
    <lineage>
        <taxon>Bacteria</taxon>
        <taxon>Bacillati</taxon>
        <taxon>Bacillota</taxon>
        <taxon>Bacilli</taxon>
        <taxon>Bacillales</taxon>
        <taxon>Paenibacillaceae</taxon>
        <taxon>Cohnella</taxon>
    </lineage>
</organism>
<dbReference type="InterPro" id="IPR052173">
    <property type="entry name" value="Beta-lactam_resp_regulator"/>
</dbReference>
<dbReference type="PANTHER" id="PTHR34978:SF3">
    <property type="entry name" value="SLR0241 PROTEIN"/>
    <property type="match status" value="1"/>
</dbReference>
<evidence type="ECO:0000256" key="1">
    <source>
        <dbReference type="SAM" id="Phobius"/>
    </source>
</evidence>
<dbReference type="CDD" id="cd07341">
    <property type="entry name" value="M56_BlaR1_MecR1_like"/>
    <property type="match status" value="1"/>
</dbReference>
<keyword evidence="4" id="KW-1185">Reference proteome</keyword>
<evidence type="ECO:0000259" key="2">
    <source>
        <dbReference type="Pfam" id="PF05569"/>
    </source>
</evidence>
<evidence type="ECO:0000313" key="4">
    <source>
        <dbReference type="Proteomes" id="UP000266340"/>
    </source>
</evidence>
<feature type="domain" description="Peptidase M56" evidence="2">
    <location>
        <begin position="9"/>
        <end position="293"/>
    </location>
</feature>
<keyword evidence="1" id="KW-1133">Transmembrane helix</keyword>
<name>A0A398CK20_9BACL</name>
<keyword evidence="1" id="KW-0472">Membrane</keyword>
<accession>A0A398CK20</accession>
<dbReference type="EMBL" id="QXJM01000040">
    <property type="protein sequence ID" value="RIE01208.1"/>
    <property type="molecule type" value="Genomic_DNA"/>
</dbReference>
<sequence length="652" mass="73310">MRMETLFLKVLNMSITAAYVILAVLLIRLLLKRAPKKYSYLLWVVVLFRLVCPTSFSSELSIFNANPFDMTTAQKDGEVALSYVPADVGYMESPRVTVGIPTVNAILSDRLPAAVPAASVNPLQIWILLGTILWCLGVAALLIYSIVTFIRLRRRLATAVRLDNHIFESENIRSPFVLGFIKPRIYIPFGLGERERMHILRHEAYHLKRKDHLIKPIAFLVLAFHWFNPLVWLAFASMAKDMEMSCDEKVLSEIGAGKTKEYCTSLLSFAANYRFPSAGPLAFGETSVRERVKNALRFKAPKKGVVAFSAVACMIVVAACAANPTVNEMPKDTEKLYGSYSFEKQVYMNPLSSFIALEGHKEYYTLTENSLIITDEAGNQQKLATNYERTTVDKQEFNNSFMMNSIGVPDIASYKERYQYALTNPSASPAYRLYLLDDEMWLAKIRKDTANIQKSEYIWSIYKVSKLDGRVPVKAAIVGTRDGVDAFLALNKDFKSGYDTDTCYNITPAYMKENSEYRIFKYDQSSASFLLYEGNVYPLGEWFGGFGVTSMALADIDRDGRSELYFTYSWGSGLHRSHAAYFSPAAKQIVTLEYTHLNGDMLLTDNHDGSLSLFAAAISSVGGFVNFEMEGTEFISDIVYANGQISINREIV</sequence>
<comment type="caution">
    <text evidence="3">The sequence shown here is derived from an EMBL/GenBank/DDBJ whole genome shotgun (WGS) entry which is preliminary data.</text>
</comment>
<dbReference type="Pfam" id="PF05569">
    <property type="entry name" value="Peptidase_M56"/>
    <property type="match status" value="1"/>
</dbReference>
<reference evidence="3 4" key="1">
    <citation type="submission" date="2018-09" db="EMBL/GenBank/DDBJ databases">
        <title>Cohnella cavernae sp. nov., isolated from a karst cave.</title>
        <authorList>
            <person name="Zhu H."/>
        </authorList>
    </citation>
    <scope>NUCLEOTIDE SEQUENCE [LARGE SCALE GENOMIC DNA]</scope>
    <source>
        <strain evidence="3 4">K2E09-144</strain>
    </source>
</reference>
<dbReference type="AlphaFoldDB" id="A0A398CK20"/>
<feature type="transmembrane region" description="Helical" evidence="1">
    <location>
        <begin position="38"/>
        <end position="56"/>
    </location>
</feature>
<feature type="transmembrane region" description="Helical" evidence="1">
    <location>
        <begin position="6"/>
        <end position="31"/>
    </location>
</feature>
<evidence type="ECO:0000313" key="3">
    <source>
        <dbReference type="EMBL" id="RIE01208.1"/>
    </source>
</evidence>
<keyword evidence="1" id="KW-0812">Transmembrane</keyword>